<dbReference type="SUPFAM" id="SSF52540">
    <property type="entry name" value="P-loop containing nucleoside triphosphate hydrolases"/>
    <property type="match status" value="1"/>
</dbReference>
<feature type="domain" description="DNA2/NAM7 helicase-like C-terminal" evidence="8">
    <location>
        <begin position="852"/>
        <end position="1025"/>
    </location>
</feature>
<organism evidence="9 10">
    <name type="scientific">Staphylococcus intermedius NCTC 11048</name>
    <dbReference type="NCBI Taxonomy" id="1141106"/>
    <lineage>
        <taxon>Bacteria</taxon>
        <taxon>Bacillati</taxon>
        <taxon>Bacillota</taxon>
        <taxon>Bacilli</taxon>
        <taxon>Bacillales</taxon>
        <taxon>Staphylococcaceae</taxon>
        <taxon>Staphylococcus</taxon>
        <taxon>Staphylococcus intermedius group</taxon>
    </lineage>
</organism>
<keyword evidence="3" id="KW-0378">Hydrolase</keyword>
<reference evidence="9 10" key="1">
    <citation type="submission" date="2018-06" db="EMBL/GenBank/DDBJ databases">
        <authorList>
            <consortium name="Pathogen Informatics"/>
            <person name="Doyle S."/>
        </authorList>
    </citation>
    <scope>NUCLEOTIDE SEQUENCE [LARGE SCALE GENOMIC DNA]</scope>
    <source>
        <strain evidence="10">NCTC 11048</strain>
    </source>
</reference>
<keyword evidence="2" id="KW-0547">Nucleotide-binding</keyword>
<keyword evidence="4 9" id="KW-0347">Helicase</keyword>
<dbReference type="Proteomes" id="UP000255549">
    <property type="component" value="Unassembled WGS sequence"/>
</dbReference>
<evidence type="ECO:0000256" key="3">
    <source>
        <dbReference type="ARBA" id="ARBA00022801"/>
    </source>
</evidence>
<dbReference type="Gene3D" id="3.40.50.300">
    <property type="entry name" value="P-loop containing nucleotide triphosphate hydrolases"/>
    <property type="match status" value="3"/>
</dbReference>
<feature type="coiled-coil region" evidence="6">
    <location>
        <begin position="525"/>
        <end position="631"/>
    </location>
</feature>
<dbReference type="PANTHER" id="PTHR43788:SF8">
    <property type="entry name" value="DNA-BINDING PROTEIN SMUBP-2"/>
    <property type="match status" value="1"/>
</dbReference>
<dbReference type="GO" id="GO:0005524">
    <property type="term" value="F:ATP binding"/>
    <property type="evidence" value="ECO:0007669"/>
    <property type="project" value="UniProtKB-KW"/>
</dbReference>
<evidence type="ECO:0000256" key="1">
    <source>
        <dbReference type="ARBA" id="ARBA00007913"/>
    </source>
</evidence>
<dbReference type="RefSeq" id="WP_019168795.1">
    <property type="nucleotide sequence ID" value="NZ_CAIB01000176.1"/>
</dbReference>
<evidence type="ECO:0000259" key="7">
    <source>
        <dbReference type="Pfam" id="PF13086"/>
    </source>
</evidence>
<feature type="domain" description="DNA2/NAM7 helicase helicase" evidence="7">
    <location>
        <begin position="734"/>
        <end position="793"/>
    </location>
</feature>
<accession>A0A380G4S5</accession>
<name>A0A380G4S5_STAIN</name>
<dbReference type="PANTHER" id="PTHR43788">
    <property type="entry name" value="DNA2/NAM7 HELICASE FAMILY MEMBER"/>
    <property type="match status" value="1"/>
</dbReference>
<dbReference type="STRING" id="1141106.GCA_000308095_00918"/>
<evidence type="ECO:0000259" key="8">
    <source>
        <dbReference type="Pfam" id="PF13087"/>
    </source>
</evidence>
<dbReference type="OrthoDB" id="9757917at2"/>
<dbReference type="InterPro" id="IPR041677">
    <property type="entry name" value="DNA2/NAM7_AAA_11"/>
</dbReference>
<dbReference type="InterPro" id="IPR050534">
    <property type="entry name" value="Coronavir_polyprotein_1ab"/>
</dbReference>
<sequence length="1043" mass="120452">MGELVRNTLSAWSLLETLQPGTIEDVKAYLNKEIFIQNEQQKKVHDFTSYYTIWEDQRFQLKEDLKRKSKIQFQMYRFNFKFGEVEKLLRSMFNDEEVYNVDQTDCYGYTFMVDDKGNVLIETLHVPMLMSALAQIKQNKGADIEAIYYDHFEKFKHKCEEVLGNNPLDKEKIIQLDELYRHFFEVLVSERSGYFNHAVAIHHIENDKQNNDLNSFYISDLEMAKNNPNETLKQYIHGINDNDRNVIDENRALIEHYLEPQNYPDGRWPSLVEHRLSLMQQVAVNQITSNVNQVSSVNGPPGTGKTTLLKDIFAHYIVERAKTFAELSRPTDAFVYKKIHETDQYATAFLNHQHTLFKMVVASSNNGAVENISKDLPKLSEIIRNGENTQFPHYEAAYQNTAQQLVLFKDIAERLIGEPAWGLFSGVFGKKANIDKVMAQMLSDSESQPLNKLLIETLNTTEINKEWKAAKANFEKTLAQVKLLKEEISQGVQLYKNMQQQAQQCQNDIHLRDEYQTKINQFESVENLENDRIAIVKQIEKIESDKADIEQLIQAMKSNMSLMEKVKNRFSGNEKVEAYRTEIEALLMKKVALNKQKAAIDEAINESKQLFESLQEEKNQVEARLKGYELSREAYSTFLEEHPDIHMPSDDFWEDTNEAYQARQEKVLWTSDELQFHRGMLFLNAMVLHKLILVGNAKQIQSGLYDFQRRFEYMVTSPSKVENAWNVIHLVFPVISTTFASFRMMYQTMPKDFIDYLFIDEAGQAVPQAAVGAIQRSRHIVAVGDPIQIEPVVTLDKNLVDLVRKAYDVPERLVSVEASVQTLSDYANRYGYWKETQSHKQWIGIPLWVHRRCLNPMFTICNKIAYEEKMVLPQYIKNNEQKGVIGKVSWLDVKGKANPKQYVKAQGEAVVSALCQDWEEALKKSQNPPSVFVISPFTQVKNEVIKLARIKLAMQIPKEIGVSEWLTASIGTVHTFQGKEAAKVYFVTGTDETQNGAIKWSCQKPNLINVAVTRAKKEFIIVGDKTRISEFEYYKTIDEEKNA</sequence>
<dbReference type="AlphaFoldDB" id="A0A380G4S5"/>
<dbReference type="InterPro" id="IPR027417">
    <property type="entry name" value="P-loop_NTPase"/>
</dbReference>
<dbReference type="GO" id="GO:0016787">
    <property type="term" value="F:hydrolase activity"/>
    <property type="evidence" value="ECO:0007669"/>
    <property type="project" value="UniProtKB-KW"/>
</dbReference>
<dbReference type="Pfam" id="PF13086">
    <property type="entry name" value="AAA_11"/>
    <property type="match status" value="1"/>
</dbReference>
<protein>
    <submittedName>
        <fullName evidence="9">Superfamily I DNA/RNA helicase protein</fullName>
    </submittedName>
</protein>
<evidence type="ECO:0000313" key="9">
    <source>
        <dbReference type="EMBL" id="SUM45507.1"/>
    </source>
</evidence>
<evidence type="ECO:0000256" key="2">
    <source>
        <dbReference type="ARBA" id="ARBA00022741"/>
    </source>
</evidence>
<keyword evidence="5" id="KW-0067">ATP-binding</keyword>
<dbReference type="InterPro" id="IPR041679">
    <property type="entry name" value="DNA2/NAM7-like_C"/>
</dbReference>
<keyword evidence="10" id="KW-1185">Reference proteome</keyword>
<dbReference type="Pfam" id="PF13087">
    <property type="entry name" value="AAA_12"/>
    <property type="match status" value="1"/>
</dbReference>
<dbReference type="GO" id="GO:0043139">
    <property type="term" value="F:5'-3' DNA helicase activity"/>
    <property type="evidence" value="ECO:0007669"/>
    <property type="project" value="TreeGrafter"/>
</dbReference>
<keyword evidence="6" id="KW-0175">Coiled coil</keyword>
<evidence type="ECO:0000313" key="10">
    <source>
        <dbReference type="Proteomes" id="UP000255549"/>
    </source>
</evidence>
<proteinExistence type="inferred from homology"/>
<evidence type="ECO:0000256" key="5">
    <source>
        <dbReference type="ARBA" id="ARBA00022840"/>
    </source>
</evidence>
<evidence type="ECO:0000256" key="4">
    <source>
        <dbReference type="ARBA" id="ARBA00022806"/>
    </source>
</evidence>
<evidence type="ECO:0000256" key="6">
    <source>
        <dbReference type="SAM" id="Coils"/>
    </source>
</evidence>
<comment type="similarity">
    <text evidence="1">Belongs to the DNA2/NAM7 helicase family.</text>
</comment>
<gene>
    <name evidence="9" type="ORF">NCTC11048_00491</name>
</gene>
<dbReference type="EMBL" id="UHDP01000003">
    <property type="protein sequence ID" value="SUM45507.1"/>
    <property type="molecule type" value="Genomic_DNA"/>
</dbReference>